<dbReference type="Proteomes" id="UP000469927">
    <property type="component" value="Unassembled WGS sequence"/>
</dbReference>
<proteinExistence type="predicted"/>
<dbReference type="EMBL" id="WAGD01000043">
    <property type="protein sequence ID" value="KAB0876174.1"/>
    <property type="molecule type" value="Genomic_DNA"/>
</dbReference>
<dbReference type="SUPFAM" id="SSF53254">
    <property type="entry name" value="Phosphoglycerate mutase-like"/>
    <property type="match status" value="1"/>
</dbReference>
<dbReference type="AlphaFoldDB" id="A0A2T7AJW4"/>
<evidence type="ECO:0000313" key="3">
    <source>
        <dbReference type="Proteomes" id="UP000244378"/>
    </source>
</evidence>
<dbReference type="Proteomes" id="UP000244378">
    <property type="component" value="Unassembled WGS sequence"/>
</dbReference>
<evidence type="ECO:0000313" key="1">
    <source>
        <dbReference type="EMBL" id="KAB0876174.1"/>
    </source>
</evidence>
<dbReference type="InterPro" id="IPR029033">
    <property type="entry name" value="His_PPase_superfam"/>
</dbReference>
<dbReference type="EMBL" id="MSAE01000052">
    <property type="protein sequence ID" value="PUX08625.1"/>
    <property type="molecule type" value="Genomic_DNA"/>
</dbReference>
<evidence type="ECO:0000313" key="4">
    <source>
        <dbReference type="Proteomes" id="UP000469927"/>
    </source>
</evidence>
<name>A0A2T7AJW4_9ENTR</name>
<organism evidence="2 3">
    <name type="scientific">Cronobacter muytjensii</name>
    <dbReference type="NCBI Taxonomy" id="413501"/>
    <lineage>
        <taxon>Bacteria</taxon>
        <taxon>Pseudomonadati</taxon>
        <taxon>Pseudomonadota</taxon>
        <taxon>Gammaproteobacteria</taxon>
        <taxon>Enterobacterales</taxon>
        <taxon>Enterobacteriaceae</taxon>
        <taxon>Cronobacter</taxon>
    </lineage>
</organism>
<sequence>MSGWVAEYDRANIGRDVPPPASRQLAERADWVISSDLPRAVSSLRALDREPVRTDALYREAGLPVYHAGSLRLTPVAWTAIFRGLWLCGISGEVEPLREAKRRAALAAESLMHLSPKPQGTVLLMGHGMMNRLIARALLQRGCRETHRPGKGYWSAGIYQSPA</sequence>
<accession>A0A2T7AJW4</accession>
<dbReference type="Gene3D" id="3.40.50.1240">
    <property type="entry name" value="Phosphoglycerate mutase-like"/>
    <property type="match status" value="1"/>
</dbReference>
<dbReference type="OrthoDB" id="9156506at2"/>
<gene>
    <name evidence="2" type="ORF">AUN14_19825</name>
    <name evidence="1" type="ORF">FZI19_14350</name>
</gene>
<reference evidence="1 4" key="2">
    <citation type="submission" date="2019-08" db="EMBL/GenBank/DDBJ databases">
        <title>Prevalence, distribution, and phylogeny of type two toxin-antitoxin genes possessed by Cronobacter species where C. sakazakii homologs follow sequence type lineages.</title>
        <authorList>
            <person name="Finkelstein S."/>
            <person name="Negrete F."/>
            <person name="Jang H."/>
            <person name="Gopinath G.R."/>
            <person name="Tall B.D."/>
        </authorList>
    </citation>
    <scope>NUCLEOTIDE SEQUENCE [LARGE SCALE GENOMIC DNA]</scope>
    <source>
        <strain evidence="1 4">MOD1_GK1257</strain>
    </source>
</reference>
<dbReference type="InterPro" id="IPR013078">
    <property type="entry name" value="His_Pase_superF_clade-1"/>
</dbReference>
<keyword evidence="4" id="KW-1185">Reference proteome</keyword>
<dbReference type="Pfam" id="PF00300">
    <property type="entry name" value="His_Phos_1"/>
    <property type="match status" value="1"/>
</dbReference>
<reference evidence="2 3" key="1">
    <citation type="submission" date="2016-12" db="EMBL/GenBank/DDBJ databases">
        <title>Analysis of the Molecular Diversity Among Cronobacter Species Isolated from Filth Flies Using a Pan Genomic DNA Microarray.</title>
        <authorList>
            <person name="Pava-Ripoll M."/>
            <person name="Tall B."/>
            <person name="Farber J."/>
            <person name="Fanning S."/>
            <person name="Lehner A."/>
            <person name="Stephan R."/>
            <person name="Pagotto F."/>
            <person name="Iverson C."/>
            <person name="Ziobro G."/>
            <person name="Miller A."/>
            <person name="Pearson R."/>
            <person name="Yan Q."/>
            <person name="Kim M."/>
            <person name="Jeong S."/>
            <person name="Park J."/>
            <person name="Jun S."/>
            <person name="Choi H."/>
            <person name="Chung T."/>
            <person name="Yoo Y."/>
            <person name="Park E."/>
            <person name="Hwang S."/>
            <person name="Lee B."/>
            <person name="Sathyamoorthy V."/>
            <person name="Carter L."/>
            <person name="Mammel M."/>
            <person name="Jackson S."/>
            <person name="Kothary M."/>
            <person name="Patel I."/>
            <person name="Grim C."/>
            <person name="Gopinath G."/>
            <person name="Gangiredla J."/>
            <person name="Chase H."/>
        </authorList>
    </citation>
    <scope>NUCLEOTIDE SEQUENCE [LARGE SCALE GENOMIC DNA]</scope>
    <source>
        <strain evidence="2 3">MOD1-Md1s</strain>
    </source>
</reference>
<comment type="caution">
    <text evidence="2">The sequence shown here is derived from an EMBL/GenBank/DDBJ whole genome shotgun (WGS) entry which is preliminary data.</text>
</comment>
<evidence type="ECO:0000313" key="2">
    <source>
        <dbReference type="EMBL" id="PUX08625.1"/>
    </source>
</evidence>
<protein>
    <submittedName>
        <fullName evidence="2">Histidine phosphatase family protein</fullName>
    </submittedName>
</protein>